<keyword evidence="6" id="KW-1185">Reference proteome</keyword>
<dbReference type="Proteomes" id="UP000095210">
    <property type="component" value="Chromosome"/>
</dbReference>
<evidence type="ECO:0000256" key="2">
    <source>
        <dbReference type="ARBA" id="ARBA00022630"/>
    </source>
</evidence>
<feature type="domain" description="FAD-binding" evidence="4">
    <location>
        <begin position="5"/>
        <end position="339"/>
    </location>
</feature>
<dbReference type="SUPFAM" id="SSF51905">
    <property type="entry name" value="FAD/NAD(P)-binding domain"/>
    <property type="match status" value="1"/>
</dbReference>
<reference evidence="6" key="1">
    <citation type="submission" date="2016-03" db="EMBL/GenBank/DDBJ databases">
        <title>Complete genome sequence of the type strain Actinoalloteichus hymeniacidonis DSM 45092.</title>
        <authorList>
            <person name="Schaffert L."/>
            <person name="Albersmeier A."/>
            <person name="Winkler A."/>
            <person name="Kalinowski J."/>
            <person name="Zotchev S."/>
            <person name="Ruckert C."/>
        </authorList>
    </citation>
    <scope>NUCLEOTIDE SEQUENCE [LARGE SCALE GENOMIC DNA]</scope>
    <source>
        <strain evidence="6">HPA177(T) (DSM 45092(T))</strain>
    </source>
</reference>
<dbReference type="Pfam" id="PF21274">
    <property type="entry name" value="Rng_hyd_C"/>
    <property type="match status" value="1"/>
</dbReference>
<dbReference type="EMBL" id="CP014859">
    <property type="protein sequence ID" value="AOS65609.1"/>
    <property type="molecule type" value="Genomic_DNA"/>
</dbReference>
<comment type="cofactor">
    <cofactor evidence="1">
        <name>FAD</name>
        <dbReference type="ChEBI" id="CHEBI:57692"/>
    </cofactor>
</comment>
<gene>
    <name evidence="5" type="ORF">TL08_24155</name>
</gene>
<organism evidence="5 6">
    <name type="scientific">Actinoalloteichus hymeniacidonis</name>
    <dbReference type="NCBI Taxonomy" id="340345"/>
    <lineage>
        <taxon>Bacteria</taxon>
        <taxon>Bacillati</taxon>
        <taxon>Actinomycetota</taxon>
        <taxon>Actinomycetes</taxon>
        <taxon>Pseudonocardiales</taxon>
        <taxon>Pseudonocardiaceae</taxon>
        <taxon>Actinoalloteichus</taxon>
    </lineage>
</organism>
<accession>A0AAC9N0H6</accession>
<sequence>MSTHIPVLVVGAGPTGLALACELRRQGIECRVVDRAIDRPNHQARALTVWPGALEVLDRHGIAGQVTEAGVQMTGARYWSGDRTVALVRFPGVDMPMPICEPQPAVEGIMRTRLTDLGGRIEWNTELIDLTDGPESVTVELNGPEGPERLQADWVVGCDGTHSKVRELTGIQFDGQTYSGTYILGDGRITGDGPVNEVHYHLHPDGILVVVPLPDGDLRVFADGSRVGEADETPTQAQIQQLIDERSPYALRVQSLRWSTRFQVHQRRAATYRAGRCLLAGDAAHVHSPAGGQGMNTGIQDGDNLASKLALILRGAEAEPLLAGYEAERAPVATTVMRAAHQQTRMWGLRGRLGRGLRDLVLGRLSKAGVLENKIVPQLAQNDLDYRDSPAVGALGGRRAIGPDLADVTLTPTDGPAPIRLSKLLHEPRHTLLVVPGPGSADEVRDAVAAVGPLADRVAIRVLSSEEDLAELREFAPLIRPATWQPTGRLADCRLILIRPDGYVAEGSTTWEPVRMLNRLRPVAAGVLPGPTTPTVR</sequence>
<name>A0AAC9N0H6_9PSEU</name>
<dbReference type="RefSeq" id="WP_069852289.1">
    <property type="nucleotide sequence ID" value="NZ_CP014859.1"/>
</dbReference>
<keyword evidence="3" id="KW-0274">FAD</keyword>
<dbReference type="InterPro" id="IPR050641">
    <property type="entry name" value="RIFMO-like"/>
</dbReference>
<dbReference type="Gene3D" id="3.40.30.120">
    <property type="match status" value="1"/>
</dbReference>
<dbReference type="InterPro" id="IPR036188">
    <property type="entry name" value="FAD/NAD-bd_sf"/>
</dbReference>
<dbReference type="PANTHER" id="PTHR43004">
    <property type="entry name" value="TRK SYSTEM POTASSIUM UPTAKE PROTEIN"/>
    <property type="match status" value="1"/>
</dbReference>
<dbReference type="PANTHER" id="PTHR43004:SF19">
    <property type="entry name" value="BINDING MONOOXYGENASE, PUTATIVE (JCVI)-RELATED"/>
    <property type="match status" value="1"/>
</dbReference>
<dbReference type="GO" id="GO:0071949">
    <property type="term" value="F:FAD binding"/>
    <property type="evidence" value="ECO:0007669"/>
    <property type="project" value="InterPro"/>
</dbReference>
<dbReference type="Pfam" id="PF01494">
    <property type="entry name" value="FAD_binding_3"/>
    <property type="match status" value="1"/>
</dbReference>
<protein>
    <submittedName>
        <fullName evidence="5">2-polyprenyl-6-methoxyphenol hydroxylase-like oxidoreductase</fullName>
    </submittedName>
</protein>
<dbReference type="AlphaFoldDB" id="A0AAC9N0H6"/>
<evidence type="ECO:0000313" key="6">
    <source>
        <dbReference type="Proteomes" id="UP000095210"/>
    </source>
</evidence>
<dbReference type="Gene3D" id="3.50.50.60">
    <property type="entry name" value="FAD/NAD(P)-binding domain"/>
    <property type="match status" value="1"/>
</dbReference>
<dbReference type="Gene3D" id="3.30.70.2450">
    <property type="match status" value="1"/>
</dbReference>
<evidence type="ECO:0000259" key="4">
    <source>
        <dbReference type="Pfam" id="PF01494"/>
    </source>
</evidence>
<proteinExistence type="predicted"/>
<evidence type="ECO:0000256" key="3">
    <source>
        <dbReference type="ARBA" id="ARBA00022827"/>
    </source>
</evidence>
<evidence type="ECO:0000256" key="1">
    <source>
        <dbReference type="ARBA" id="ARBA00001974"/>
    </source>
</evidence>
<dbReference type="KEGG" id="ahm:TL08_24155"/>
<evidence type="ECO:0000313" key="5">
    <source>
        <dbReference type="EMBL" id="AOS65609.1"/>
    </source>
</evidence>
<dbReference type="GO" id="GO:0016709">
    <property type="term" value="F:oxidoreductase activity, acting on paired donors, with incorporation or reduction of molecular oxygen, NAD(P)H as one donor, and incorporation of one atom of oxygen"/>
    <property type="evidence" value="ECO:0007669"/>
    <property type="project" value="UniProtKB-ARBA"/>
</dbReference>
<dbReference type="InterPro" id="IPR002938">
    <property type="entry name" value="FAD-bd"/>
</dbReference>
<dbReference type="PRINTS" id="PR00420">
    <property type="entry name" value="RNGMNOXGNASE"/>
</dbReference>
<keyword evidence="2" id="KW-0285">Flavoprotein</keyword>